<name>A0A382F425_9ZZZZ</name>
<sequence>MENCAKCGGAVFKDADEWRCWQCGRYYPIRPDSMDIPEEVTNTGLPRTTSDDNDSGHGASRAVRSINSRITAGKSSDRQWWSRYRDVIRCLDQGLSIREIAIGLELGERQIRVVRQRLDDLRSSTKEQRLT</sequence>
<accession>A0A382F425</accession>
<evidence type="ECO:0000313" key="2">
    <source>
        <dbReference type="EMBL" id="SVB56953.1"/>
    </source>
</evidence>
<evidence type="ECO:0000256" key="1">
    <source>
        <dbReference type="SAM" id="MobiDB-lite"/>
    </source>
</evidence>
<gene>
    <name evidence="2" type="ORF">METZ01_LOCUS209807</name>
</gene>
<dbReference type="AlphaFoldDB" id="A0A382F425"/>
<dbReference type="EMBL" id="UINC01047550">
    <property type="protein sequence ID" value="SVB56953.1"/>
    <property type="molecule type" value="Genomic_DNA"/>
</dbReference>
<protein>
    <submittedName>
        <fullName evidence="2">Uncharacterized protein</fullName>
    </submittedName>
</protein>
<feature type="region of interest" description="Disordered" evidence="1">
    <location>
        <begin position="35"/>
        <end position="65"/>
    </location>
</feature>
<proteinExistence type="predicted"/>
<organism evidence="2">
    <name type="scientific">marine metagenome</name>
    <dbReference type="NCBI Taxonomy" id="408172"/>
    <lineage>
        <taxon>unclassified sequences</taxon>
        <taxon>metagenomes</taxon>
        <taxon>ecological metagenomes</taxon>
    </lineage>
</organism>
<reference evidence="2" key="1">
    <citation type="submission" date="2018-05" db="EMBL/GenBank/DDBJ databases">
        <authorList>
            <person name="Lanie J.A."/>
            <person name="Ng W.-L."/>
            <person name="Kazmierczak K.M."/>
            <person name="Andrzejewski T.M."/>
            <person name="Davidsen T.M."/>
            <person name="Wayne K.J."/>
            <person name="Tettelin H."/>
            <person name="Glass J.I."/>
            <person name="Rusch D."/>
            <person name="Podicherti R."/>
            <person name="Tsui H.-C.T."/>
            <person name="Winkler M.E."/>
        </authorList>
    </citation>
    <scope>NUCLEOTIDE SEQUENCE</scope>
</reference>